<evidence type="ECO:0000256" key="1">
    <source>
        <dbReference type="ARBA" id="ARBA00004123"/>
    </source>
</evidence>
<sequence length="157" mass="17399">MCNVQRAEGAPRPGTGACRSLFGPVDHAELSRELHTRLREAQEESRRRWDFDFQRGAPLPSSRFAWEESGEDAVPQFYRTPRAPATPARTVPALSSGVPTTADCAPPAHSAPKRSQAAQITDFFPVRKKTKVVATLCDKLHPASPIPTERTPRKMIR</sequence>
<reference evidence="7" key="1">
    <citation type="submission" date="2023-07" db="EMBL/GenBank/DDBJ databases">
        <authorList>
            <person name="Stuckert A."/>
        </authorList>
    </citation>
    <scope>NUCLEOTIDE SEQUENCE</scope>
</reference>
<evidence type="ECO:0000256" key="4">
    <source>
        <dbReference type="ARBA" id="ARBA00023242"/>
    </source>
</evidence>
<evidence type="ECO:0000256" key="2">
    <source>
        <dbReference type="ARBA" id="ARBA00006726"/>
    </source>
</evidence>
<evidence type="ECO:0000313" key="8">
    <source>
        <dbReference type="Proteomes" id="UP001176940"/>
    </source>
</evidence>
<dbReference type="InterPro" id="IPR044898">
    <property type="entry name" value="CDI_dom_sf"/>
</dbReference>
<accession>A0ABN9LNS2</accession>
<feature type="domain" description="Cyclin-dependent kinase inhibitor" evidence="6">
    <location>
        <begin position="20"/>
        <end position="68"/>
    </location>
</feature>
<dbReference type="InterPro" id="IPR003175">
    <property type="entry name" value="CDI_dom"/>
</dbReference>
<keyword evidence="3" id="KW-0649">Protein kinase inhibitor</keyword>
<dbReference type="Gene3D" id="4.10.365.10">
    <property type="entry name" value="p27"/>
    <property type="match status" value="1"/>
</dbReference>
<dbReference type="PANTHER" id="PTHR10265">
    <property type="entry name" value="CYCLIN-DEPENDENT KINASE INHIBITOR 1"/>
    <property type="match status" value="1"/>
</dbReference>
<keyword evidence="4" id="KW-0539">Nucleus</keyword>
<evidence type="ECO:0000259" key="6">
    <source>
        <dbReference type="Pfam" id="PF02234"/>
    </source>
</evidence>
<proteinExistence type="inferred from homology"/>
<dbReference type="PANTHER" id="PTHR10265:SF44">
    <property type="entry name" value="CYCLIN-DEPENDENT KINASE INHIBITOR 1C"/>
    <property type="match status" value="1"/>
</dbReference>
<keyword evidence="8" id="KW-1185">Reference proteome</keyword>
<name>A0ABN9LNS2_9NEOB</name>
<gene>
    <name evidence="7" type="ORF">RIMI_LOCUS11360734</name>
</gene>
<dbReference type="Pfam" id="PF02234">
    <property type="entry name" value="CDI"/>
    <property type="match status" value="1"/>
</dbReference>
<keyword evidence="5" id="KW-0131">Cell cycle</keyword>
<evidence type="ECO:0000313" key="7">
    <source>
        <dbReference type="EMBL" id="CAJ0946591.1"/>
    </source>
</evidence>
<organism evidence="7 8">
    <name type="scientific">Ranitomeya imitator</name>
    <name type="common">mimic poison frog</name>
    <dbReference type="NCBI Taxonomy" id="111125"/>
    <lineage>
        <taxon>Eukaryota</taxon>
        <taxon>Metazoa</taxon>
        <taxon>Chordata</taxon>
        <taxon>Craniata</taxon>
        <taxon>Vertebrata</taxon>
        <taxon>Euteleostomi</taxon>
        <taxon>Amphibia</taxon>
        <taxon>Batrachia</taxon>
        <taxon>Anura</taxon>
        <taxon>Neobatrachia</taxon>
        <taxon>Hyloidea</taxon>
        <taxon>Dendrobatidae</taxon>
        <taxon>Dendrobatinae</taxon>
        <taxon>Ranitomeya</taxon>
    </lineage>
</organism>
<comment type="subcellular location">
    <subcellularLocation>
        <location evidence="1">Nucleus</location>
    </subcellularLocation>
</comment>
<dbReference type="EMBL" id="CAUEEQ010025611">
    <property type="protein sequence ID" value="CAJ0946591.1"/>
    <property type="molecule type" value="Genomic_DNA"/>
</dbReference>
<evidence type="ECO:0000256" key="5">
    <source>
        <dbReference type="ARBA" id="ARBA00023306"/>
    </source>
</evidence>
<evidence type="ECO:0000256" key="3">
    <source>
        <dbReference type="ARBA" id="ARBA00023013"/>
    </source>
</evidence>
<comment type="similarity">
    <text evidence="2">Belongs to the CDI family.</text>
</comment>
<protein>
    <recommendedName>
        <fullName evidence="6">Cyclin-dependent kinase inhibitor domain-containing protein</fullName>
    </recommendedName>
</protein>
<comment type="caution">
    <text evidence="7">The sequence shown here is derived from an EMBL/GenBank/DDBJ whole genome shotgun (WGS) entry which is preliminary data.</text>
</comment>
<dbReference type="Proteomes" id="UP001176940">
    <property type="component" value="Unassembled WGS sequence"/>
</dbReference>